<name>A0A0F2TFS3_STRR3</name>
<proteinExistence type="predicted"/>
<comment type="caution">
    <text evidence="2">The sequence shown here is derived from an EMBL/GenBank/DDBJ whole genome shotgun (WGS) entry which is preliminary data.</text>
</comment>
<keyword evidence="3" id="KW-1185">Reference proteome</keyword>
<evidence type="ECO:0000256" key="1">
    <source>
        <dbReference type="SAM" id="MobiDB-lite"/>
    </source>
</evidence>
<dbReference type="Proteomes" id="UP000033699">
    <property type="component" value="Unassembled WGS sequence"/>
</dbReference>
<protein>
    <submittedName>
        <fullName evidence="2">Uncharacterized protein</fullName>
    </submittedName>
</protein>
<dbReference type="EMBL" id="JZKH01000018">
    <property type="protein sequence ID" value="KJS62004.1"/>
    <property type="molecule type" value="Genomic_DNA"/>
</dbReference>
<reference evidence="2 3" key="1">
    <citation type="submission" date="2015-02" db="EMBL/GenBank/DDBJ databases">
        <authorList>
            <person name="Ju K.-S."/>
            <person name="Doroghazi J.R."/>
            <person name="Metcalf W."/>
        </authorList>
    </citation>
    <scope>NUCLEOTIDE SEQUENCE [LARGE SCALE GENOMIC DNA]</scope>
    <source>
        <strain evidence="2 3">ATCC 31215</strain>
    </source>
</reference>
<evidence type="ECO:0000313" key="3">
    <source>
        <dbReference type="Proteomes" id="UP000033699"/>
    </source>
</evidence>
<evidence type="ECO:0000313" key="2">
    <source>
        <dbReference type="EMBL" id="KJS62004.1"/>
    </source>
</evidence>
<feature type="region of interest" description="Disordered" evidence="1">
    <location>
        <begin position="55"/>
        <end position="83"/>
    </location>
</feature>
<organism evidence="2 3">
    <name type="scientific">Streptomyces rubellomurinus (strain ATCC 31215)</name>
    <dbReference type="NCBI Taxonomy" id="359131"/>
    <lineage>
        <taxon>Bacteria</taxon>
        <taxon>Bacillati</taxon>
        <taxon>Actinomycetota</taxon>
        <taxon>Actinomycetes</taxon>
        <taxon>Kitasatosporales</taxon>
        <taxon>Streptomycetaceae</taxon>
        <taxon>Streptomyces</taxon>
    </lineage>
</organism>
<dbReference type="AlphaFoldDB" id="A0A0F2TFS3"/>
<accession>A0A0F2TFS3</accession>
<gene>
    <name evidence="2" type="ORF">VM95_11765</name>
</gene>
<sequence length="113" mass="11467">MSAGAAAGTATAWLAGASTTAQVTATALAAARIRMLIMTATLAAHHRRGAARHPFEGVSAASVDSARRPGAVKGRSGARQHVQERDHDRGLFLLVAIVGTDVVCVRPCGVVAG</sequence>